<protein>
    <recommendedName>
        <fullName evidence="2">protein-glutamate methylesterase</fullName>
        <ecNumber evidence="2">3.1.1.61</ecNumber>
    </recommendedName>
</protein>
<dbReference type="PROSITE" id="PS50122">
    <property type="entry name" value="CHEB"/>
    <property type="match status" value="1"/>
</dbReference>
<evidence type="ECO:0000256" key="1">
    <source>
        <dbReference type="ARBA" id="ARBA00022801"/>
    </source>
</evidence>
<feature type="active site" evidence="4">
    <location>
        <position position="137"/>
    </location>
</feature>
<reference evidence="6 7" key="1">
    <citation type="submission" date="2017-05" db="EMBL/GenBank/DDBJ databases">
        <authorList>
            <person name="Varghese N."/>
            <person name="Submissions S."/>
        </authorList>
    </citation>
    <scope>NUCLEOTIDE SEQUENCE [LARGE SCALE GENOMIC DNA]</scope>
    <source>
        <strain evidence="6 7">DSM 27040</strain>
    </source>
</reference>
<evidence type="ECO:0000256" key="3">
    <source>
        <dbReference type="ARBA" id="ARBA00048267"/>
    </source>
</evidence>
<dbReference type="Gene3D" id="3.40.50.180">
    <property type="entry name" value="Methylesterase CheB, C-terminal domain"/>
    <property type="match status" value="1"/>
</dbReference>
<dbReference type="InterPro" id="IPR000673">
    <property type="entry name" value="Sig_transdc_resp-reg_Me-estase"/>
</dbReference>
<dbReference type="GO" id="GO:0000156">
    <property type="term" value="F:phosphorelay response regulator activity"/>
    <property type="evidence" value="ECO:0007669"/>
    <property type="project" value="InterPro"/>
</dbReference>
<evidence type="ECO:0000256" key="4">
    <source>
        <dbReference type="PROSITE-ProRule" id="PRU00050"/>
    </source>
</evidence>
<dbReference type="EC" id="3.1.1.61" evidence="2"/>
<gene>
    <name evidence="6" type="ORF">SAMN06265379_10362</name>
</gene>
<dbReference type="Proteomes" id="UP000319040">
    <property type="component" value="Unassembled WGS sequence"/>
</dbReference>
<keyword evidence="7" id="KW-1185">Reference proteome</keyword>
<proteinExistence type="predicted"/>
<feature type="active site" evidence="4">
    <location>
        <position position="44"/>
    </location>
</feature>
<dbReference type="PANTHER" id="PTHR42872">
    <property type="entry name" value="PROTEIN-GLUTAMATE METHYLESTERASE/PROTEIN-GLUTAMINE GLUTAMINASE"/>
    <property type="match status" value="1"/>
</dbReference>
<evidence type="ECO:0000313" key="6">
    <source>
        <dbReference type="EMBL" id="SMO57901.1"/>
    </source>
</evidence>
<dbReference type="OrthoDB" id="1524092at2"/>
<feature type="domain" description="CheB-type methylesterase" evidence="5">
    <location>
        <begin position="5"/>
        <end position="179"/>
    </location>
</feature>
<keyword evidence="4" id="KW-0145">Chemotaxis</keyword>
<dbReference type="CDD" id="cd16433">
    <property type="entry name" value="CheB"/>
    <property type="match status" value="1"/>
</dbReference>
<dbReference type="SUPFAM" id="SSF52738">
    <property type="entry name" value="Methylesterase CheB, C-terminal domain"/>
    <property type="match status" value="1"/>
</dbReference>
<evidence type="ECO:0000313" key="7">
    <source>
        <dbReference type="Proteomes" id="UP000319040"/>
    </source>
</evidence>
<dbReference type="GO" id="GO:0008984">
    <property type="term" value="F:protein-glutamate methylesterase activity"/>
    <property type="evidence" value="ECO:0007669"/>
    <property type="project" value="UniProtKB-EC"/>
</dbReference>
<dbReference type="RefSeq" id="WP_142532785.1">
    <property type="nucleotide sequence ID" value="NZ_FXTB01000003.1"/>
</dbReference>
<feature type="active site" evidence="4">
    <location>
        <position position="17"/>
    </location>
</feature>
<dbReference type="GO" id="GO:0005737">
    <property type="term" value="C:cytoplasm"/>
    <property type="evidence" value="ECO:0007669"/>
    <property type="project" value="InterPro"/>
</dbReference>
<dbReference type="PANTHER" id="PTHR42872:SF3">
    <property type="entry name" value="PROTEIN-GLUTAMATE METHYLESTERASE_PROTEIN-GLUTAMINE GLUTAMINASE 1"/>
    <property type="match status" value="1"/>
</dbReference>
<dbReference type="GO" id="GO:0006935">
    <property type="term" value="P:chemotaxis"/>
    <property type="evidence" value="ECO:0007669"/>
    <property type="project" value="UniProtKB-UniRule"/>
</dbReference>
<keyword evidence="1 4" id="KW-0378">Hydrolase</keyword>
<dbReference type="Pfam" id="PF01339">
    <property type="entry name" value="CheB_methylest"/>
    <property type="match status" value="1"/>
</dbReference>
<dbReference type="AlphaFoldDB" id="A0A521CGK9"/>
<name>A0A521CGK9_SACCC</name>
<dbReference type="InterPro" id="IPR035909">
    <property type="entry name" value="CheB_C"/>
</dbReference>
<accession>A0A521CGK9</accession>
<comment type="catalytic activity">
    <reaction evidence="3">
        <text>[protein]-L-glutamate 5-O-methyl ester + H2O = L-glutamyl-[protein] + methanol + H(+)</text>
        <dbReference type="Rhea" id="RHEA:23236"/>
        <dbReference type="Rhea" id="RHEA-COMP:10208"/>
        <dbReference type="Rhea" id="RHEA-COMP:10311"/>
        <dbReference type="ChEBI" id="CHEBI:15377"/>
        <dbReference type="ChEBI" id="CHEBI:15378"/>
        <dbReference type="ChEBI" id="CHEBI:17790"/>
        <dbReference type="ChEBI" id="CHEBI:29973"/>
        <dbReference type="ChEBI" id="CHEBI:82795"/>
        <dbReference type="EC" id="3.1.1.61"/>
    </reaction>
</comment>
<sequence>MHQKKISSCKAVVIGGSAGSFSVVSKILSHIQADFKYPIIISMHRLKHLRTGLLEGLQIKSKLPVIEPFDKDRIEPGNVYLAPSNYHMFIEIDASISLSTEDVLNHSRPSIDYTFSSAATVFRDKMVGIMLTGANKDGAAGMKQVYDKNGYTIVQDPATCDMETMPKAVLQLFTPDQILSPQGIIDFLNNL</sequence>
<organism evidence="6 7">
    <name type="scientific">Saccharicrinis carchari</name>
    <dbReference type="NCBI Taxonomy" id="1168039"/>
    <lineage>
        <taxon>Bacteria</taxon>
        <taxon>Pseudomonadati</taxon>
        <taxon>Bacteroidota</taxon>
        <taxon>Bacteroidia</taxon>
        <taxon>Marinilabiliales</taxon>
        <taxon>Marinilabiliaceae</taxon>
        <taxon>Saccharicrinis</taxon>
    </lineage>
</organism>
<dbReference type="EMBL" id="FXTB01000003">
    <property type="protein sequence ID" value="SMO57901.1"/>
    <property type="molecule type" value="Genomic_DNA"/>
</dbReference>
<evidence type="ECO:0000256" key="2">
    <source>
        <dbReference type="ARBA" id="ARBA00039140"/>
    </source>
</evidence>
<evidence type="ECO:0000259" key="5">
    <source>
        <dbReference type="PROSITE" id="PS50122"/>
    </source>
</evidence>